<proteinExistence type="predicted"/>
<gene>
    <name evidence="2" type="ORF">EG328_007985</name>
</gene>
<protein>
    <submittedName>
        <fullName evidence="2">Uncharacterized protein</fullName>
    </submittedName>
</protein>
<name>A0A8H3VAA8_VENIN</name>
<feature type="compositionally biased region" description="Basic and acidic residues" evidence="1">
    <location>
        <begin position="63"/>
        <end position="72"/>
    </location>
</feature>
<dbReference type="Proteomes" id="UP000447873">
    <property type="component" value="Unassembled WGS sequence"/>
</dbReference>
<dbReference type="EMBL" id="WNWS01000044">
    <property type="protein sequence ID" value="KAE9984995.1"/>
    <property type="molecule type" value="Genomic_DNA"/>
</dbReference>
<evidence type="ECO:0000256" key="1">
    <source>
        <dbReference type="SAM" id="MobiDB-lite"/>
    </source>
</evidence>
<evidence type="ECO:0000313" key="3">
    <source>
        <dbReference type="Proteomes" id="UP000447873"/>
    </source>
</evidence>
<accession>A0A8H3VAA8</accession>
<comment type="caution">
    <text evidence="2">The sequence shown here is derived from an EMBL/GenBank/DDBJ whole genome shotgun (WGS) entry which is preliminary data.</text>
</comment>
<organism evidence="2 3">
    <name type="scientific">Venturia inaequalis</name>
    <name type="common">Apple scab fungus</name>
    <dbReference type="NCBI Taxonomy" id="5025"/>
    <lineage>
        <taxon>Eukaryota</taxon>
        <taxon>Fungi</taxon>
        <taxon>Dikarya</taxon>
        <taxon>Ascomycota</taxon>
        <taxon>Pezizomycotina</taxon>
        <taxon>Dothideomycetes</taxon>
        <taxon>Pleosporomycetidae</taxon>
        <taxon>Venturiales</taxon>
        <taxon>Venturiaceae</taxon>
        <taxon>Venturia</taxon>
    </lineage>
</organism>
<reference evidence="2 3" key="1">
    <citation type="submission" date="2018-12" db="EMBL/GenBank/DDBJ databases">
        <title>Venturia inaequalis Genome Resource.</title>
        <authorList>
            <person name="Lichtner F.J."/>
        </authorList>
    </citation>
    <scope>NUCLEOTIDE SEQUENCE [LARGE SCALE GENOMIC DNA]</scope>
    <source>
        <strain evidence="2 3">120213</strain>
    </source>
</reference>
<feature type="region of interest" description="Disordered" evidence="1">
    <location>
        <begin position="93"/>
        <end position="113"/>
    </location>
</feature>
<feature type="region of interest" description="Disordered" evidence="1">
    <location>
        <begin position="1"/>
        <end position="72"/>
    </location>
</feature>
<dbReference type="AlphaFoldDB" id="A0A8H3VAA8"/>
<sequence length="153" mass="16636">MVLESAATAQWRPNKDEGQRGESGLMFGKSNGSLRGNGAPGTARPAKRGPNESALVAGAQRRVVRDRSGRAARELGGEQLELECSSSMVMELRERGTEARGTEAQREQMDGLEKSLAGQGWGFKDNWVAAGSDWHVRWVSSRKARARGPIRSK</sequence>
<evidence type="ECO:0000313" key="2">
    <source>
        <dbReference type="EMBL" id="KAE9984995.1"/>
    </source>
</evidence>